<evidence type="ECO:0000313" key="3">
    <source>
        <dbReference type="EMBL" id="CRL03667.1"/>
    </source>
</evidence>
<dbReference type="AlphaFoldDB" id="A0A1J1ITT6"/>
<dbReference type="InterPro" id="IPR042979">
    <property type="entry name" value="VWC2/VWC2L"/>
</dbReference>
<dbReference type="SUPFAM" id="SSF57603">
    <property type="entry name" value="FnI-like domain"/>
    <property type="match status" value="4"/>
</dbReference>
<dbReference type="Pfam" id="PF23334">
    <property type="entry name" value="VWC2L_2nd"/>
    <property type="match status" value="3"/>
</dbReference>
<keyword evidence="1" id="KW-0732">Signal</keyword>
<dbReference type="OrthoDB" id="6132182at2759"/>
<feature type="domain" description="VWFC" evidence="2">
    <location>
        <begin position="165"/>
        <end position="226"/>
    </location>
</feature>
<dbReference type="SMART" id="SM00214">
    <property type="entry name" value="VWC"/>
    <property type="match status" value="5"/>
</dbReference>
<reference evidence="3 4" key="1">
    <citation type="submission" date="2015-04" db="EMBL/GenBank/DDBJ databases">
        <authorList>
            <person name="Syromyatnikov M.Y."/>
            <person name="Popov V.N."/>
        </authorList>
    </citation>
    <scope>NUCLEOTIDE SEQUENCE [LARGE SCALE GENOMIC DNA]</scope>
</reference>
<evidence type="ECO:0000313" key="4">
    <source>
        <dbReference type="Proteomes" id="UP000183832"/>
    </source>
</evidence>
<feature type="chain" id="PRO_5012610922" evidence="1">
    <location>
        <begin position="18"/>
        <end position="363"/>
    </location>
</feature>
<dbReference type="Gene3D" id="6.20.200.20">
    <property type="match status" value="2"/>
</dbReference>
<dbReference type="GO" id="GO:0045202">
    <property type="term" value="C:synapse"/>
    <property type="evidence" value="ECO:0007669"/>
    <property type="project" value="UniProtKB-SubCell"/>
</dbReference>
<dbReference type="EMBL" id="CVRI01000059">
    <property type="protein sequence ID" value="CRL03667.1"/>
    <property type="molecule type" value="Genomic_DNA"/>
</dbReference>
<dbReference type="InterPro" id="IPR001007">
    <property type="entry name" value="VWF_dom"/>
</dbReference>
<sequence length="363" mass="38339">MIVKSSVVLIVVTFVSTGEVLFTKLRQHHKKECEPVPGCTDNGVFYPVGASVPQKNPCKTCYCAENGLECAEIACDAPPPGCVTQNNPDQCCPEILYCGCEVDGAIIKIGEESPDNTPCTNCTCVESDNGPNLSCVVHDCSPTPPGCVTRNNPDQCCPEILYCGCEVDGTIYKVDEEIADNDPCLTCACVARDTVSCNDMSCDAPPPGCVTQNVPGQCCPEILYCGCEVDGAIIKIGEESPNNTPCFNCTCLAYDKGPKLSCVVTDCDLEGELRGCVTQDVPGQCCPDVLYCGCYDDDGTVYKIGDDVPNKDPCVTCACEARGPVSCYYNSCLALAPPPGCENAQPSPGACCPDYQALGCETV</sequence>
<dbReference type="PANTHER" id="PTHR46252">
    <property type="entry name" value="BRORIN FAMILY MEMBER"/>
    <property type="match status" value="1"/>
</dbReference>
<organism evidence="3 4">
    <name type="scientific">Clunio marinus</name>
    <dbReference type="NCBI Taxonomy" id="568069"/>
    <lineage>
        <taxon>Eukaryota</taxon>
        <taxon>Metazoa</taxon>
        <taxon>Ecdysozoa</taxon>
        <taxon>Arthropoda</taxon>
        <taxon>Hexapoda</taxon>
        <taxon>Insecta</taxon>
        <taxon>Pterygota</taxon>
        <taxon>Neoptera</taxon>
        <taxon>Endopterygota</taxon>
        <taxon>Diptera</taxon>
        <taxon>Nematocera</taxon>
        <taxon>Chironomoidea</taxon>
        <taxon>Chironomidae</taxon>
        <taxon>Clunio</taxon>
    </lineage>
</organism>
<dbReference type="GO" id="GO:0030514">
    <property type="term" value="P:negative regulation of BMP signaling pathway"/>
    <property type="evidence" value="ECO:0007669"/>
    <property type="project" value="TreeGrafter"/>
</dbReference>
<dbReference type="PROSITE" id="PS50184">
    <property type="entry name" value="VWFC_2"/>
    <property type="match status" value="2"/>
</dbReference>
<gene>
    <name evidence="3" type="primary">similar to Kielin</name>
    <name evidence="3" type="synonym">chordin-like protein</name>
    <name evidence="3" type="ORF">CLUMA_CG016745</name>
</gene>
<feature type="domain" description="VWFC" evidence="2">
    <location>
        <begin position="294"/>
        <end position="361"/>
    </location>
</feature>
<protein>
    <submittedName>
        <fullName evidence="3">CLUMA_CG016745, isoform A</fullName>
    </submittedName>
</protein>
<dbReference type="GO" id="GO:0032281">
    <property type="term" value="C:AMPA glutamate receptor complex"/>
    <property type="evidence" value="ECO:0007669"/>
    <property type="project" value="TreeGrafter"/>
</dbReference>
<evidence type="ECO:0000259" key="2">
    <source>
        <dbReference type="PROSITE" id="PS50184"/>
    </source>
</evidence>
<dbReference type="GO" id="GO:0005615">
    <property type="term" value="C:extracellular space"/>
    <property type="evidence" value="ECO:0007669"/>
    <property type="project" value="TreeGrafter"/>
</dbReference>
<evidence type="ECO:0000256" key="1">
    <source>
        <dbReference type="SAM" id="SignalP"/>
    </source>
</evidence>
<accession>A0A1J1ITT6</accession>
<proteinExistence type="predicted"/>
<feature type="signal peptide" evidence="1">
    <location>
        <begin position="1"/>
        <end position="17"/>
    </location>
</feature>
<dbReference type="Proteomes" id="UP000183832">
    <property type="component" value="Unassembled WGS sequence"/>
</dbReference>
<name>A0A1J1ITT6_9DIPT</name>
<keyword evidence="4" id="KW-1185">Reference proteome</keyword>
<dbReference type="PANTHER" id="PTHR46252:SF3">
    <property type="entry name" value="KIELIN_CHORDIN-LIKE PROTEIN"/>
    <property type="match status" value="1"/>
</dbReference>